<evidence type="ECO:0000256" key="2">
    <source>
        <dbReference type="ARBA" id="ARBA00022475"/>
    </source>
</evidence>
<dbReference type="RefSeq" id="WP_270117067.1">
    <property type="nucleotide sequence ID" value="NZ_BAAAOL010000009.1"/>
</dbReference>
<evidence type="ECO:0000256" key="1">
    <source>
        <dbReference type="ARBA" id="ARBA00004651"/>
    </source>
</evidence>
<feature type="domain" description="SHOCT" evidence="7">
    <location>
        <begin position="90"/>
        <end position="117"/>
    </location>
</feature>
<proteinExistence type="predicted"/>
<evidence type="ECO:0000256" key="5">
    <source>
        <dbReference type="ARBA" id="ARBA00023136"/>
    </source>
</evidence>
<comment type="caution">
    <text evidence="9">The sequence shown here is derived from an EMBL/GenBank/DDBJ whole genome shotgun (WGS) entry which is preliminary data.</text>
</comment>
<evidence type="ECO:0000256" key="6">
    <source>
        <dbReference type="SAM" id="Phobius"/>
    </source>
</evidence>
<dbReference type="Proteomes" id="UP001144313">
    <property type="component" value="Unassembled WGS sequence"/>
</dbReference>
<keyword evidence="4 6" id="KW-1133">Transmembrane helix</keyword>
<keyword evidence="10" id="KW-1185">Reference proteome</keyword>
<sequence>MSFWDFFWLLLIWLPLMMMWAFALFDIFRRDDLKGWLKALWVVVVVILPFFGTLIYLIARPAGATAAEREALDQNSRAFVAKYAPDNGAEQLRVLADLHDRGKLTDEEFQAEKARVLGGAAALPR</sequence>
<evidence type="ECO:0000259" key="7">
    <source>
        <dbReference type="Pfam" id="PF09851"/>
    </source>
</evidence>
<keyword evidence="5 6" id="KW-0472">Membrane</keyword>
<protein>
    <submittedName>
        <fullName evidence="9">Membrane protein</fullName>
    </submittedName>
</protein>
<organism evidence="9 10">
    <name type="scientific">Glycomyces algeriensis</name>
    <dbReference type="NCBI Taxonomy" id="256037"/>
    <lineage>
        <taxon>Bacteria</taxon>
        <taxon>Bacillati</taxon>
        <taxon>Actinomycetota</taxon>
        <taxon>Actinomycetes</taxon>
        <taxon>Glycomycetales</taxon>
        <taxon>Glycomycetaceae</taxon>
        <taxon>Glycomyces</taxon>
    </lineage>
</organism>
<evidence type="ECO:0000313" key="10">
    <source>
        <dbReference type="Proteomes" id="UP001144313"/>
    </source>
</evidence>
<accession>A0A9W6G5J9</accession>
<evidence type="ECO:0000256" key="4">
    <source>
        <dbReference type="ARBA" id="ARBA00022989"/>
    </source>
</evidence>
<dbReference type="AlphaFoldDB" id="A0A9W6G5J9"/>
<dbReference type="Pfam" id="PF09851">
    <property type="entry name" value="SHOCT"/>
    <property type="match status" value="1"/>
</dbReference>
<dbReference type="GO" id="GO:0005886">
    <property type="term" value="C:plasma membrane"/>
    <property type="evidence" value="ECO:0007669"/>
    <property type="project" value="UniProtKB-SubCell"/>
</dbReference>
<evidence type="ECO:0000256" key="3">
    <source>
        <dbReference type="ARBA" id="ARBA00022692"/>
    </source>
</evidence>
<evidence type="ECO:0000259" key="8">
    <source>
        <dbReference type="Pfam" id="PF13396"/>
    </source>
</evidence>
<dbReference type="InterPro" id="IPR018649">
    <property type="entry name" value="SHOCT"/>
</dbReference>
<dbReference type="Pfam" id="PF13396">
    <property type="entry name" value="PLDc_N"/>
    <property type="match status" value="1"/>
</dbReference>
<gene>
    <name evidence="9" type="ORF">GALLR39Z86_05780</name>
</gene>
<dbReference type="InterPro" id="IPR027379">
    <property type="entry name" value="CLS_N"/>
</dbReference>
<dbReference type="EMBL" id="BSDT01000001">
    <property type="protein sequence ID" value="GLI40728.1"/>
    <property type="molecule type" value="Genomic_DNA"/>
</dbReference>
<feature type="transmembrane region" description="Helical" evidence="6">
    <location>
        <begin position="40"/>
        <end position="59"/>
    </location>
</feature>
<feature type="transmembrane region" description="Helical" evidence="6">
    <location>
        <begin position="6"/>
        <end position="28"/>
    </location>
</feature>
<keyword evidence="3 6" id="KW-0812">Transmembrane</keyword>
<name>A0A9W6G5J9_9ACTN</name>
<evidence type="ECO:0000313" key="9">
    <source>
        <dbReference type="EMBL" id="GLI40728.1"/>
    </source>
</evidence>
<reference evidence="9" key="1">
    <citation type="submission" date="2022-12" db="EMBL/GenBank/DDBJ databases">
        <title>Reference genome sequencing for broad-spectrum identification of bacterial and archaeal isolates by mass spectrometry.</title>
        <authorList>
            <person name="Sekiguchi Y."/>
            <person name="Tourlousse D.M."/>
        </authorList>
    </citation>
    <scope>NUCLEOTIDE SEQUENCE</scope>
    <source>
        <strain evidence="9">LLR39Z86</strain>
    </source>
</reference>
<feature type="domain" description="Cardiolipin synthase N-terminal" evidence="8">
    <location>
        <begin position="19"/>
        <end position="60"/>
    </location>
</feature>
<comment type="subcellular location">
    <subcellularLocation>
        <location evidence="1">Cell membrane</location>
        <topology evidence="1">Multi-pass membrane protein</topology>
    </subcellularLocation>
</comment>
<keyword evidence="2" id="KW-1003">Cell membrane</keyword>